<name>A0A445HK69_GLYSO</name>
<comment type="caution">
    <text evidence="6">The sequence shown here is derived from an EMBL/GenBank/DDBJ whole genome shotgun (WGS) entry which is preliminary data.</text>
</comment>
<evidence type="ECO:0000256" key="2">
    <source>
        <dbReference type="ARBA" id="ARBA00022771"/>
    </source>
</evidence>
<sequence>MAIQAQWYPNNSASPFCNNGFCAGGLIDSHINFQPKNHLQQQQLQLSEQHLKELYNASHGTVDPNLHVYNSKAVNSHMFAVQLEKQREEIDQYMKSEDEKLRYMLREHGKQVMALLKKLESRSLHVLREKDEEIAQAIKKRVELEEYLRKLEAENMKWQKVAQEKENMALSLYKTLEEMTESGNFLNNGMVANDAVSFCGETGGKEEMDEEEATAEKEKKRIECCGGVSEFEQNTRRGVMVCKSCHSRSSSFLFLPCRHLSCCKVCNTFLEACPVCSTPKKATIELRL</sequence>
<gene>
    <name evidence="6" type="ORF">D0Y65_033245</name>
</gene>
<keyword evidence="1" id="KW-0479">Metal-binding</keyword>
<evidence type="ECO:0000256" key="4">
    <source>
        <dbReference type="SAM" id="Coils"/>
    </source>
</evidence>
<dbReference type="InterPro" id="IPR013083">
    <property type="entry name" value="Znf_RING/FYVE/PHD"/>
</dbReference>
<dbReference type="AlphaFoldDB" id="A0A445HK69"/>
<dbReference type="GO" id="GO:0004842">
    <property type="term" value="F:ubiquitin-protein transferase activity"/>
    <property type="evidence" value="ECO:0007669"/>
    <property type="project" value="TreeGrafter"/>
</dbReference>
<keyword evidence="3" id="KW-0862">Zinc</keyword>
<dbReference type="EMBL" id="QZWG01000012">
    <property type="protein sequence ID" value="RZB74073.1"/>
    <property type="molecule type" value="Genomic_DNA"/>
</dbReference>
<evidence type="ECO:0000313" key="7">
    <source>
        <dbReference type="Proteomes" id="UP000289340"/>
    </source>
</evidence>
<evidence type="ECO:0000313" key="6">
    <source>
        <dbReference type="EMBL" id="RZB74073.1"/>
    </source>
</evidence>
<evidence type="ECO:0000313" key="5">
    <source>
        <dbReference type="EMBL" id="RZB74072.1"/>
    </source>
</evidence>
<dbReference type="SMR" id="A0A445HK69"/>
<keyword evidence="7" id="KW-1185">Reference proteome</keyword>
<accession>A0A445HK69</accession>
<dbReference type="Gramene" id="XM_028337718.1">
    <property type="protein sequence ID" value="XP_028193519.1"/>
    <property type="gene ID" value="LOC114379128"/>
</dbReference>
<organism evidence="6 7">
    <name type="scientific">Glycine soja</name>
    <name type="common">Wild soybean</name>
    <dbReference type="NCBI Taxonomy" id="3848"/>
    <lineage>
        <taxon>Eukaryota</taxon>
        <taxon>Viridiplantae</taxon>
        <taxon>Streptophyta</taxon>
        <taxon>Embryophyta</taxon>
        <taxon>Tracheophyta</taxon>
        <taxon>Spermatophyta</taxon>
        <taxon>Magnoliopsida</taxon>
        <taxon>eudicotyledons</taxon>
        <taxon>Gunneridae</taxon>
        <taxon>Pentapetalae</taxon>
        <taxon>rosids</taxon>
        <taxon>fabids</taxon>
        <taxon>Fabales</taxon>
        <taxon>Fabaceae</taxon>
        <taxon>Papilionoideae</taxon>
        <taxon>50 kb inversion clade</taxon>
        <taxon>NPAAA clade</taxon>
        <taxon>indigoferoid/millettioid clade</taxon>
        <taxon>Phaseoleae</taxon>
        <taxon>Glycine</taxon>
        <taxon>Glycine subgen. Soja</taxon>
    </lineage>
</organism>
<dbReference type="Proteomes" id="UP000289340">
    <property type="component" value="Chromosome 12"/>
</dbReference>
<dbReference type="Pfam" id="PF13920">
    <property type="entry name" value="zf-C3HC4_3"/>
    <property type="match status" value="1"/>
</dbReference>
<feature type="coiled-coil region" evidence="4">
    <location>
        <begin position="127"/>
        <end position="168"/>
    </location>
</feature>
<dbReference type="GO" id="GO:0008270">
    <property type="term" value="F:zinc ion binding"/>
    <property type="evidence" value="ECO:0007669"/>
    <property type="project" value="UniProtKB-KW"/>
</dbReference>
<dbReference type="FunFam" id="1.10.1170.10:FF:000002">
    <property type="entry name" value="Baculoviral IAP repeat containing 7"/>
    <property type="match status" value="1"/>
</dbReference>
<proteinExistence type="predicted"/>
<protein>
    <submittedName>
        <fullName evidence="5">Putative BOI-related E3 ubiquitin-protein ligase 3 isoform A</fullName>
    </submittedName>
    <submittedName>
        <fullName evidence="6">Putative BOI-related E3 ubiquitin-protein ligase 3 isoform B</fullName>
    </submittedName>
</protein>
<keyword evidence="4" id="KW-0175">Coiled coil</keyword>
<dbReference type="EMBL" id="QZWG01000012">
    <property type="protein sequence ID" value="RZB74072.1"/>
    <property type="molecule type" value="Genomic_DNA"/>
</dbReference>
<reference evidence="6 7" key="1">
    <citation type="submission" date="2018-09" db="EMBL/GenBank/DDBJ databases">
        <title>A high-quality reference genome of wild soybean provides a powerful tool to mine soybean genomes.</title>
        <authorList>
            <person name="Xie M."/>
            <person name="Chung C.Y.L."/>
            <person name="Li M.-W."/>
            <person name="Wong F.-L."/>
            <person name="Chan T.-F."/>
            <person name="Lam H.-M."/>
        </authorList>
    </citation>
    <scope>NUCLEOTIDE SEQUENCE [LARGE SCALE GENOMIC DNA]</scope>
    <source>
        <strain evidence="7">cv. W05</strain>
        <tissue evidence="6">Hypocotyl of etiolated seedlings</tissue>
    </source>
</reference>
<dbReference type="PIRSF" id="PIRSF036836">
    <property type="entry name" value="RNase_bind_SBP1"/>
    <property type="match status" value="1"/>
</dbReference>
<evidence type="ECO:0000256" key="3">
    <source>
        <dbReference type="ARBA" id="ARBA00022833"/>
    </source>
</evidence>
<dbReference type="PANTHER" id="PTHR42647:SF6">
    <property type="entry name" value="RING-TYPE DOMAIN-CONTAINING PROTEIN"/>
    <property type="match status" value="1"/>
</dbReference>
<dbReference type="Gene3D" id="3.30.40.10">
    <property type="entry name" value="Zinc/RING finger domain, C3HC4 (zinc finger)"/>
    <property type="match status" value="1"/>
</dbReference>
<keyword evidence="2" id="KW-0863">Zinc-finger</keyword>
<evidence type="ECO:0000256" key="1">
    <source>
        <dbReference type="ARBA" id="ARBA00022723"/>
    </source>
</evidence>
<dbReference type="PANTHER" id="PTHR42647">
    <property type="entry name" value="SBP (S-RIBONUCLEASE BINDING PROTEIN) FAMILY PROTEIN"/>
    <property type="match status" value="1"/>
</dbReference>
<dbReference type="SUPFAM" id="SSF57850">
    <property type="entry name" value="RING/U-box"/>
    <property type="match status" value="1"/>
</dbReference>